<dbReference type="GO" id="GO:0009416">
    <property type="term" value="P:response to light stimulus"/>
    <property type="evidence" value="ECO:0007669"/>
    <property type="project" value="TreeGrafter"/>
</dbReference>
<reference evidence="9" key="1">
    <citation type="submission" date="2020-12" db="EMBL/GenBank/DDBJ databases">
        <authorList>
            <person name="Rodrigo-Torres L."/>
            <person name="Arahal R. D."/>
            <person name="Lucena T."/>
        </authorList>
    </citation>
    <scope>NUCLEOTIDE SEQUENCE</scope>
    <source>
        <strain evidence="9">CECT 9390</strain>
    </source>
</reference>
<dbReference type="PRINTS" id="PR00147">
    <property type="entry name" value="DNAPHOTLYASE"/>
</dbReference>
<evidence type="ECO:0000256" key="4">
    <source>
        <dbReference type="ARBA" id="ARBA00022991"/>
    </source>
</evidence>
<dbReference type="InterPro" id="IPR005101">
    <property type="entry name" value="Cryptochr/Photolyase_FAD-bd"/>
</dbReference>
<dbReference type="InterPro" id="IPR006050">
    <property type="entry name" value="DNA_photolyase_N"/>
</dbReference>
<comment type="cofactor">
    <cofactor evidence="1">
        <name>(6R)-5,10-methylene-5,6,7,8-tetrahydrofolate</name>
        <dbReference type="ChEBI" id="CHEBI:15636"/>
    </cofactor>
</comment>
<comment type="caution">
    <text evidence="9">The sequence shown here is derived from an EMBL/GenBank/DDBJ whole genome shotgun (WGS) entry which is preliminary data.</text>
</comment>
<dbReference type="Pfam" id="PF03441">
    <property type="entry name" value="FAD_binding_7"/>
    <property type="match status" value="1"/>
</dbReference>
<evidence type="ECO:0000256" key="7">
    <source>
        <dbReference type="RuleBase" id="RU004182"/>
    </source>
</evidence>
<dbReference type="PROSITE" id="PS00691">
    <property type="entry name" value="DNA_PHOTOLYASES_1_2"/>
    <property type="match status" value="1"/>
</dbReference>
<sequence>MDKINIFWFRRDLRLDDNTALFHALESGLQVLPIFIFDKEILDQLQNKSDKRVDYIHQVLENINEELKKHKTSLITFYGKPLNVFKELTKDYKIETVFCNRDYEPQAIKRDQEVSDFLYEKEINFEDYKDQVIFEKDDVLKSDQTPYTVYTPYSKKWKEIFNNTKVEKFDGNFKNFFPVKSKKIISLKDLGFQETDFKYTKPDLENKIIDSYDQYRDYPALDHTTHLGIALRFGTISVRKCVNFALAHNQVWLNELIWREFFMQILFHFPKVVTKCFKLKYENIEWRNDEKEFKLWCEGKTGYPIVDAGMRQLNETGFMHNRVRMVVASFLTKHLLIDWRWGEAYFAEKLLDYELSSNNGNWQWAAGCGCDAAPYFRIFNPEAQTQKFDKDLKYVNQWLPKNYKEKPIVDHKIARERALQTYKKAVS</sequence>
<dbReference type="InterPro" id="IPR036155">
    <property type="entry name" value="Crypto/Photolyase_N_sf"/>
</dbReference>
<evidence type="ECO:0000259" key="8">
    <source>
        <dbReference type="PROSITE" id="PS51645"/>
    </source>
</evidence>
<name>A0A9N8MI97_9FLAO</name>
<evidence type="ECO:0000256" key="5">
    <source>
        <dbReference type="PIRSR" id="PIRSR602081-1"/>
    </source>
</evidence>
<dbReference type="Gene3D" id="1.10.579.10">
    <property type="entry name" value="DNA Cyclobutane Dipyrimidine Photolyase, subunit A, domain 3"/>
    <property type="match status" value="1"/>
</dbReference>
<evidence type="ECO:0000256" key="2">
    <source>
        <dbReference type="ARBA" id="ARBA00022630"/>
    </source>
</evidence>
<keyword evidence="9" id="KW-0456">Lyase</keyword>
<dbReference type="Pfam" id="PF00875">
    <property type="entry name" value="DNA_photolyase"/>
    <property type="match status" value="1"/>
</dbReference>
<feature type="site" description="Electron transfer via tryptophanyl radical" evidence="6">
    <location>
        <position position="362"/>
    </location>
</feature>
<feature type="binding site" evidence="5">
    <location>
        <position position="212"/>
    </location>
    <ligand>
        <name>FAD</name>
        <dbReference type="ChEBI" id="CHEBI:57692"/>
    </ligand>
</feature>
<dbReference type="Gene3D" id="1.25.40.80">
    <property type="match status" value="1"/>
</dbReference>
<evidence type="ECO:0000256" key="6">
    <source>
        <dbReference type="PIRSR" id="PIRSR602081-2"/>
    </source>
</evidence>
<protein>
    <submittedName>
        <fullName evidence="9">Deoxyribodipyrimidine photo-lyase</fullName>
        <ecNumber evidence="9">4.1.99.3</ecNumber>
    </submittedName>
</protein>
<feature type="binding site" evidence="5">
    <location>
        <begin position="255"/>
        <end position="262"/>
    </location>
    <ligand>
        <name>FAD</name>
        <dbReference type="ChEBI" id="CHEBI:57692"/>
    </ligand>
</feature>
<comment type="similarity">
    <text evidence="7">Belongs to the DNA photolyase family.</text>
</comment>
<gene>
    <name evidence="9" type="primary">phrA</name>
    <name evidence="9" type="ORF">CHRY9390_02411</name>
</gene>
<keyword evidence="2 5" id="KW-0285">Flavoprotein</keyword>
<feature type="site" description="Electron transfer via tryptophanyl radical" evidence="6">
    <location>
        <position position="286"/>
    </location>
</feature>
<feature type="site" description="Electron transfer via tryptophanyl radical" evidence="6">
    <location>
        <position position="339"/>
    </location>
</feature>
<dbReference type="Gene3D" id="3.40.50.620">
    <property type="entry name" value="HUPs"/>
    <property type="match status" value="1"/>
</dbReference>
<dbReference type="InterPro" id="IPR036134">
    <property type="entry name" value="Crypto/Photolyase_FAD-like_sf"/>
</dbReference>
<feature type="domain" description="Photolyase/cryptochrome alpha/beta" evidence="8">
    <location>
        <begin position="3"/>
        <end position="133"/>
    </location>
</feature>
<dbReference type="PROSITE" id="PS51645">
    <property type="entry name" value="PHR_CRY_ALPHA_BETA"/>
    <property type="match status" value="1"/>
</dbReference>
<keyword evidence="4 7" id="KW-0157">Chromophore</keyword>
<dbReference type="InterPro" id="IPR018394">
    <property type="entry name" value="DNA_photolyase_1_CS_C"/>
</dbReference>
<dbReference type="SUPFAM" id="SSF48173">
    <property type="entry name" value="Cryptochrome/photolyase FAD-binding domain"/>
    <property type="match status" value="1"/>
</dbReference>
<organism evidence="9 10">
    <name type="scientific">Chryseobacterium aquaeductus</name>
    <dbReference type="NCBI Taxonomy" id="2675056"/>
    <lineage>
        <taxon>Bacteria</taxon>
        <taxon>Pseudomonadati</taxon>
        <taxon>Bacteroidota</taxon>
        <taxon>Flavobacteriia</taxon>
        <taxon>Flavobacteriales</taxon>
        <taxon>Weeksellaceae</taxon>
        <taxon>Chryseobacterium group</taxon>
        <taxon>Chryseobacterium</taxon>
    </lineage>
</organism>
<dbReference type="RefSeq" id="WP_162088682.1">
    <property type="nucleotide sequence ID" value="NZ_CAJIMS010000001.1"/>
</dbReference>
<feature type="binding site" evidence="5">
    <location>
        <position position="252"/>
    </location>
    <ligand>
        <name>FAD</name>
        <dbReference type="ChEBI" id="CHEBI:57692"/>
    </ligand>
</feature>
<dbReference type="PANTHER" id="PTHR11455:SF9">
    <property type="entry name" value="CRYPTOCHROME CIRCADIAN CLOCK 5 ISOFORM X1"/>
    <property type="match status" value="1"/>
</dbReference>
<dbReference type="EMBL" id="CAJIMS010000001">
    <property type="protein sequence ID" value="CAD7811761.1"/>
    <property type="molecule type" value="Genomic_DNA"/>
</dbReference>
<dbReference type="GO" id="GO:0003904">
    <property type="term" value="F:deoxyribodipyrimidine photo-lyase activity"/>
    <property type="evidence" value="ECO:0007669"/>
    <property type="project" value="UniProtKB-EC"/>
</dbReference>
<dbReference type="GO" id="GO:0071949">
    <property type="term" value="F:FAD binding"/>
    <property type="evidence" value="ECO:0007669"/>
    <property type="project" value="TreeGrafter"/>
</dbReference>
<dbReference type="InterPro" id="IPR014729">
    <property type="entry name" value="Rossmann-like_a/b/a_fold"/>
</dbReference>
<dbReference type="AlphaFoldDB" id="A0A9N8MI97"/>
<dbReference type="GO" id="GO:0006950">
    <property type="term" value="P:response to stress"/>
    <property type="evidence" value="ECO:0007669"/>
    <property type="project" value="UniProtKB-ARBA"/>
</dbReference>
<dbReference type="InterPro" id="IPR002081">
    <property type="entry name" value="Cryptochrome/DNA_photolyase_1"/>
</dbReference>
<dbReference type="SUPFAM" id="SSF52425">
    <property type="entry name" value="Cryptochrome/photolyase, N-terminal domain"/>
    <property type="match status" value="1"/>
</dbReference>
<keyword evidence="3 5" id="KW-0274">FAD</keyword>
<proteinExistence type="inferred from homology"/>
<evidence type="ECO:0000256" key="1">
    <source>
        <dbReference type="ARBA" id="ARBA00001932"/>
    </source>
</evidence>
<dbReference type="EC" id="4.1.99.3" evidence="9"/>
<dbReference type="GO" id="GO:0006139">
    <property type="term" value="P:nucleobase-containing compound metabolic process"/>
    <property type="evidence" value="ECO:0007669"/>
    <property type="project" value="UniProtKB-ARBA"/>
</dbReference>
<evidence type="ECO:0000256" key="3">
    <source>
        <dbReference type="ARBA" id="ARBA00022827"/>
    </source>
</evidence>
<dbReference type="PANTHER" id="PTHR11455">
    <property type="entry name" value="CRYPTOCHROME"/>
    <property type="match status" value="1"/>
</dbReference>
<keyword evidence="10" id="KW-1185">Reference proteome</keyword>
<dbReference type="Proteomes" id="UP000662618">
    <property type="component" value="Unassembled WGS sequence"/>
</dbReference>
<evidence type="ECO:0000313" key="9">
    <source>
        <dbReference type="EMBL" id="CAD7811761.1"/>
    </source>
</evidence>
<comment type="cofactor">
    <cofactor evidence="5">
        <name>FAD</name>
        <dbReference type="ChEBI" id="CHEBI:57692"/>
    </cofactor>
    <text evidence="5">Binds 1 FAD per subunit.</text>
</comment>
<dbReference type="GO" id="GO:0003677">
    <property type="term" value="F:DNA binding"/>
    <property type="evidence" value="ECO:0007669"/>
    <property type="project" value="TreeGrafter"/>
</dbReference>
<dbReference type="PROSITE" id="PS00394">
    <property type="entry name" value="DNA_PHOTOLYASES_1_1"/>
    <property type="match status" value="1"/>
</dbReference>
<accession>A0A9N8MI97</accession>
<evidence type="ECO:0000313" key="10">
    <source>
        <dbReference type="Proteomes" id="UP000662618"/>
    </source>
</evidence>